<evidence type="ECO:0000313" key="3">
    <source>
        <dbReference type="EMBL" id="MBP1850741.1"/>
    </source>
</evidence>
<organism evidence="3 4">
    <name type="scientific">Rhizobium halophytocola</name>
    <dbReference type="NCBI Taxonomy" id="735519"/>
    <lineage>
        <taxon>Bacteria</taxon>
        <taxon>Pseudomonadati</taxon>
        <taxon>Pseudomonadota</taxon>
        <taxon>Alphaproteobacteria</taxon>
        <taxon>Hyphomicrobiales</taxon>
        <taxon>Rhizobiaceae</taxon>
        <taxon>Rhizobium/Agrobacterium group</taxon>
        <taxon>Rhizobium</taxon>
    </lineage>
</organism>
<dbReference type="Proteomes" id="UP000759443">
    <property type="component" value="Unassembled WGS sequence"/>
</dbReference>
<dbReference type="RefSeq" id="WP_209944770.1">
    <property type="nucleotide sequence ID" value="NZ_JAGGJU010000005.1"/>
</dbReference>
<keyword evidence="1" id="KW-0812">Transmembrane</keyword>
<keyword evidence="4" id="KW-1185">Reference proteome</keyword>
<dbReference type="Pfam" id="PF07811">
    <property type="entry name" value="TadE"/>
    <property type="match status" value="1"/>
</dbReference>
<evidence type="ECO:0000259" key="2">
    <source>
        <dbReference type="Pfam" id="PF07811"/>
    </source>
</evidence>
<name>A0ABS4DYH1_9HYPH</name>
<feature type="domain" description="TadE-like" evidence="2">
    <location>
        <begin position="21"/>
        <end position="59"/>
    </location>
</feature>
<dbReference type="EMBL" id="JAGGJU010000005">
    <property type="protein sequence ID" value="MBP1850741.1"/>
    <property type="molecule type" value="Genomic_DNA"/>
</dbReference>
<evidence type="ECO:0000313" key="4">
    <source>
        <dbReference type="Proteomes" id="UP000759443"/>
    </source>
</evidence>
<evidence type="ECO:0000256" key="1">
    <source>
        <dbReference type="SAM" id="Phobius"/>
    </source>
</evidence>
<keyword evidence="1" id="KW-1133">Transmembrane helix</keyword>
<keyword evidence="1" id="KW-0472">Membrane</keyword>
<accession>A0ABS4DYH1</accession>
<dbReference type="InterPro" id="IPR012495">
    <property type="entry name" value="TadE-like_dom"/>
</dbReference>
<protein>
    <submittedName>
        <fullName evidence="3">Flp pilus assembly protein TadG</fullName>
    </submittedName>
</protein>
<feature type="transmembrane region" description="Helical" evidence="1">
    <location>
        <begin position="21"/>
        <end position="42"/>
    </location>
</feature>
<gene>
    <name evidence="3" type="ORF">J2Z17_002178</name>
</gene>
<sequence>MNRLHTGLQRTAWALVRDCRGVSGIEFAIILPILVMLFAATLDLGQTLTVKRRLNQVATTSSDVIAQETTWTGTQLDNMLAGAAKILEPYDAGSLKIRAMLVRPDGSGSTTTVWTRNYPANSTMSVANVPIDDKVMEAQVDLITLTVTYEMSTAFTSLLASVTGVQSYSLVETSISRPRVSDTVDLTNK</sequence>
<proteinExistence type="predicted"/>
<reference evidence="3 4" key="1">
    <citation type="submission" date="2021-03" db="EMBL/GenBank/DDBJ databases">
        <title>Genomic Encyclopedia of Type Strains, Phase IV (KMG-IV): sequencing the most valuable type-strain genomes for metagenomic binning, comparative biology and taxonomic classification.</title>
        <authorList>
            <person name="Goeker M."/>
        </authorList>
    </citation>
    <scope>NUCLEOTIDE SEQUENCE [LARGE SCALE GENOMIC DNA]</scope>
    <source>
        <strain evidence="3 4">DSM 21600</strain>
    </source>
</reference>
<comment type="caution">
    <text evidence="3">The sequence shown here is derived from an EMBL/GenBank/DDBJ whole genome shotgun (WGS) entry which is preliminary data.</text>
</comment>